<dbReference type="PANTHER" id="PTHR34211">
    <property type="entry name" value="CALCINEURIN-LIKE METALLO-PHOSPHOESTERASE SUPERFAMILY PROTEIN"/>
    <property type="match status" value="1"/>
</dbReference>
<feature type="transmembrane region" description="Helical" evidence="1">
    <location>
        <begin position="428"/>
        <end position="456"/>
    </location>
</feature>
<accession>A0ABT8B5Y9</accession>
<reference evidence="2" key="1">
    <citation type="journal article" date="2014" name="Int. J. Syst. Evol. Microbiol.">
        <title>Complete genome of a new Firmicutes species belonging to the dominant human colonic microbiota ('Ruminococcus bicirculans') reveals two chromosomes and a selective capacity to utilize plant glucans.</title>
        <authorList>
            <consortium name="NISC Comparative Sequencing Program"/>
            <person name="Wegmann U."/>
            <person name="Louis P."/>
            <person name="Goesmann A."/>
            <person name="Henrissat B."/>
            <person name="Duncan S.H."/>
            <person name="Flint H.J."/>
        </authorList>
    </citation>
    <scope>NUCLEOTIDE SEQUENCE</scope>
    <source>
        <strain evidence="2">CECT 7703</strain>
    </source>
</reference>
<evidence type="ECO:0000256" key="1">
    <source>
        <dbReference type="SAM" id="Phobius"/>
    </source>
</evidence>
<gene>
    <name evidence="2" type="ORF">QWZ03_11670</name>
</gene>
<protein>
    <submittedName>
        <fullName evidence="2">Metallophosphoesterase</fullName>
    </submittedName>
</protein>
<evidence type="ECO:0000313" key="2">
    <source>
        <dbReference type="EMBL" id="MDN3577425.1"/>
    </source>
</evidence>
<dbReference type="InterPro" id="IPR029052">
    <property type="entry name" value="Metallo-depent_PP-like"/>
</dbReference>
<dbReference type="EMBL" id="JAUFPU010000009">
    <property type="protein sequence ID" value="MDN3577425.1"/>
    <property type="molecule type" value="Genomic_DNA"/>
</dbReference>
<keyword evidence="3" id="KW-1185">Reference proteome</keyword>
<keyword evidence="1" id="KW-0812">Transmembrane</keyword>
<dbReference type="PANTHER" id="PTHR34211:SF3">
    <property type="entry name" value="CALCINEURIN-LIKE METALLO-PHOSPHOESTERASE SUPERFAMILY PROTEIN"/>
    <property type="match status" value="1"/>
</dbReference>
<reference evidence="2" key="2">
    <citation type="submission" date="2023-06" db="EMBL/GenBank/DDBJ databases">
        <authorList>
            <person name="Lucena T."/>
            <person name="Sun Q."/>
        </authorList>
    </citation>
    <scope>NUCLEOTIDE SEQUENCE</scope>
    <source>
        <strain evidence="2">CECT 7703</strain>
    </source>
</reference>
<dbReference type="Proteomes" id="UP001180081">
    <property type="component" value="Unassembled WGS sequence"/>
</dbReference>
<evidence type="ECO:0000313" key="3">
    <source>
        <dbReference type="Proteomes" id="UP001180081"/>
    </source>
</evidence>
<name>A0ABT8B5Y9_9NEIS</name>
<proteinExistence type="predicted"/>
<dbReference type="Gene3D" id="3.60.21.10">
    <property type="match status" value="1"/>
</dbReference>
<keyword evidence="1" id="KW-1133">Transmembrane helix</keyword>
<comment type="caution">
    <text evidence="2">The sequence shown here is derived from an EMBL/GenBank/DDBJ whole genome shotgun (WGS) entry which is preliminary data.</text>
</comment>
<feature type="transmembrane region" description="Helical" evidence="1">
    <location>
        <begin position="463"/>
        <end position="486"/>
    </location>
</feature>
<keyword evidence="1" id="KW-0472">Membrane</keyword>
<sequence>MLLRSAREIVSTADQNRNLDRRELYSGDFAAFDATSLAEDDTFWWDFVSDTGDSGNATYTVAKAVLAPEMPLPGADALRLPAGRLLVLGGDMAYPGAGTEEYQYRFNEMWEAARPAQDEARRTVLAIPQNHDWFDNISSFQRHFVDDHDDGFLNAHTPQSRSYFVARLPHGWWLFGLDFALLGDLDREQYEVLRDLVRTQVQTGQNVILLYPEPYWTRPLGDAARPGYAKRYQRLEALLLAQGARVRLRLAGDLHHYVRETAAQGEGGLDFDDALITCGSGGAFLHPTHARKTSQAKRMCLEVDEQAMTDDLRQRVRVGTVDTPDAAELRGYQAQCSYPDPAQSRCLSWRNWRALFQSAGGLHWSELLESPAALWQNIVQGNMLFPLLLGVLYWAAVYCNAFVFSHSFHADGFLPPAAFARLDYGSFLALWVKALFFSPLAFAVHAVLLVLCCAIAREDGPRVGVLTGVPHALLHMFWAASLYWLLSRYGQFHLLAGSVAAPRYPWADVASMGTALCHYLLPVLAGLLKGAMLIVLGAAIGGLTFGCYFALMARCGYLGNNAFSPLAWQGYKGFLRFCIDAQGNLHGYMLGTDQVPQRWQANPDAAAKRPIWVEAAGQKAPEWRVCDQFMLRR</sequence>
<feature type="transmembrane region" description="Helical" evidence="1">
    <location>
        <begin position="531"/>
        <end position="551"/>
    </location>
</feature>
<dbReference type="RefSeq" id="WP_290332871.1">
    <property type="nucleotide sequence ID" value="NZ_JAUFPU010000009.1"/>
</dbReference>
<feature type="transmembrane region" description="Helical" evidence="1">
    <location>
        <begin position="384"/>
        <end position="408"/>
    </location>
</feature>
<organism evidence="2 3">
    <name type="scientific">Chitinimonas viridis</name>
    <dbReference type="NCBI Taxonomy" id="664880"/>
    <lineage>
        <taxon>Bacteria</taxon>
        <taxon>Pseudomonadati</taxon>
        <taxon>Pseudomonadota</taxon>
        <taxon>Betaproteobacteria</taxon>
        <taxon>Neisseriales</taxon>
        <taxon>Chitinibacteraceae</taxon>
        <taxon>Chitinimonas</taxon>
    </lineage>
</organism>
<dbReference type="SUPFAM" id="SSF56300">
    <property type="entry name" value="Metallo-dependent phosphatases"/>
    <property type="match status" value="1"/>
</dbReference>